<dbReference type="SUPFAM" id="SSF53474">
    <property type="entry name" value="alpha/beta-Hydrolases"/>
    <property type="match status" value="1"/>
</dbReference>
<evidence type="ECO:0000313" key="2">
    <source>
        <dbReference type="EMBL" id="MEA1081117.1"/>
    </source>
</evidence>
<dbReference type="EMBL" id="JAYDCJ010000003">
    <property type="protein sequence ID" value="MEA1081117.1"/>
    <property type="molecule type" value="Genomic_DNA"/>
</dbReference>
<keyword evidence="1" id="KW-0732">Signal</keyword>
<dbReference type="Gene3D" id="3.40.50.1820">
    <property type="entry name" value="alpha/beta hydrolase"/>
    <property type="match status" value="1"/>
</dbReference>
<evidence type="ECO:0000313" key="3">
    <source>
        <dbReference type="Proteomes" id="UP001305746"/>
    </source>
</evidence>
<accession>A0ABU5NZF5</accession>
<dbReference type="InterPro" id="IPR006311">
    <property type="entry name" value="TAT_signal"/>
</dbReference>
<dbReference type="Proteomes" id="UP001305746">
    <property type="component" value="Unassembled WGS sequence"/>
</dbReference>
<dbReference type="PROSITE" id="PS51318">
    <property type="entry name" value="TAT"/>
    <property type="match status" value="1"/>
</dbReference>
<gene>
    <name evidence="2" type="ORF">U5822_10580</name>
</gene>
<comment type="caution">
    <text evidence="2">The sequence shown here is derived from an EMBL/GenBank/DDBJ whole genome shotgun (WGS) entry which is preliminary data.</text>
</comment>
<feature type="chain" id="PRO_5045175832" evidence="1">
    <location>
        <begin position="36"/>
        <end position="380"/>
    </location>
</feature>
<sequence length="380" mass="41656">MNNNSNTSTPFSTRKVLLATALSAAALMTASPALAGADKTNHPVVMVHGMAGFDDILGYHYFSDTYGRKLYTNCNWYSSCNKYLDWGQIGAAASMSPFHSSDHRGLQLADAVEAWMIANDFTHVNFVGHSQGGMDLRKAAKILHDRFGYQVVKVAYSISSPHRGSPIAKHVLDLGEGVSNIVEALADTYGDIVYGAENDANAALKQLIYDDYDPNDGVLTGAKQFNQNYPVSATYAKRYASTVNAQQGGNVNPALWITQDDYFNVDGDGYCVDDCSGDGAAGQGNGEQYDTDDDGLVGINSQQMGWRTQFHYNAWGMDYLTTYTDTDYVSNINNPTPTQMTSRGAVINQDHLDMIGIPNTTFRIRNFYGAIFHYIAQYDN</sequence>
<feature type="signal peptide" evidence="1">
    <location>
        <begin position="1"/>
        <end position="35"/>
    </location>
</feature>
<dbReference type="InterPro" id="IPR029058">
    <property type="entry name" value="AB_hydrolase_fold"/>
</dbReference>
<proteinExistence type="predicted"/>
<dbReference type="RefSeq" id="WP_322855591.1">
    <property type="nucleotide sequence ID" value="NZ_JAYDCJ010000003.1"/>
</dbReference>
<reference evidence="2 3" key="1">
    <citation type="submission" date="2023-12" db="EMBL/GenBank/DDBJ databases">
        <title>Marinobacter qingdaonensis sp. nov., isolated from the intertidal sediment of Qingdao, PR China.</title>
        <authorList>
            <person name="Li Y."/>
        </authorList>
    </citation>
    <scope>NUCLEOTIDE SEQUENCE [LARGE SCALE GENOMIC DNA]</scope>
    <source>
        <strain evidence="2 3">ASW11-75</strain>
    </source>
</reference>
<organism evidence="2 3">
    <name type="scientific">Marinobacter qingdaonensis</name>
    <dbReference type="NCBI Taxonomy" id="3108486"/>
    <lineage>
        <taxon>Bacteria</taxon>
        <taxon>Pseudomonadati</taxon>
        <taxon>Pseudomonadota</taxon>
        <taxon>Gammaproteobacteria</taxon>
        <taxon>Pseudomonadales</taxon>
        <taxon>Marinobacteraceae</taxon>
        <taxon>Marinobacter</taxon>
    </lineage>
</organism>
<name>A0ABU5NZF5_9GAMM</name>
<keyword evidence="3" id="KW-1185">Reference proteome</keyword>
<protein>
    <submittedName>
        <fullName evidence="2">Acetyltransferase</fullName>
    </submittedName>
</protein>
<evidence type="ECO:0000256" key="1">
    <source>
        <dbReference type="SAM" id="SignalP"/>
    </source>
</evidence>